<gene>
    <name evidence="3" type="ORF">OVN521_LOCUS15979</name>
</gene>
<evidence type="ECO:0000313" key="4">
    <source>
        <dbReference type="Proteomes" id="UP000663866"/>
    </source>
</evidence>
<feature type="region of interest" description="Disordered" evidence="2">
    <location>
        <begin position="363"/>
        <end position="389"/>
    </location>
</feature>
<dbReference type="Gene3D" id="2.130.10.130">
    <property type="entry name" value="Integrin alpha, N-terminal"/>
    <property type="match status" value="2"/>
</dbReference>
<evidence type="ECO:0000256" key="2">
    <source>
        <dbReference type="SAM" id="MobiDB-lite"/>
    </source>
</evidence>
<dbReference type="InterPro" id="IPR028994">
    <property type="entry name" value="Integrin_alpha_N"/>
</dbReference>
<dbReference type="AlphaFoldDB" id="A0A819PVZ7"/>
<evidence type="ECO:0000256" key="1">
    <source>
        <dbReference type="ARBA" id="ARBA00022729"/>
    </source>
</evidence>
<proteinExistence type="predicted"/>
<accession>A0A819PVZ7</accession>
<dbReference type="EMBL" id="CAJOBG010002606">
    <property type="protein sequence ID" value="CAF4017229.1"/>
    <property type="molecule type" value="Genomic_DNA"/>
</dbReference>
<dbReference type="Pfam" id="PF13517">
    <property type="entry name" value="FG-GAP_3"/>
    <property type="match status" value="3"/>
</dbReference>
<sequence length="992" mass="110444">MNEKVIHSFEGICPLTYYGVYGIKKSFNMPNFPCSDKSEQLSLKKHLMYKHNLSNTAANKIVVDRMNNQINEKKSHNKNDLIFNNTQELFSHSVHWHKGRCPFSYGFNNVFNLTLLNHHIKNYNCRHAKQCLLLSHLRVSHNLNIKSAKKIVKTMMTSSIESKQKSSIENDIREIILFQKDDAVLNTNPNIYNDDRRFRHYCPLTNITASINQDIQDQSLLNVPCNKTNEKFILFAHLQHYHQMNGELALRLIRSIRTSTESTVINELIINNNKQSTSTTTTATTTAAADEIDIVPYKCLCPYSTTSNHGNSNLLKKFIRFVKNIPCDRPCPVNLYRHLRNYHKVDLQHAKDITRTIMLSKTVKSESSTDHNQTDQQTSTTTRKRTKKATNNYETTISLVHVNLNSVNSEAKNESIDFLIDNENPEDWGSSMINDEESLFLSFDEERLNDDDVRKCELKFQETRKKPIEYNYGLRSVAIGYFNNDTWVDVAVTNHIVHTIAIYIGQNVSTFSSPIQYPTGNGSTSYMTAVGDFNKDHTSDIVVADFGTSSIGIFLGFGNGSFENYTELSMGSSRPIVISVSDLSNDTQLDIATPNCGTHSISILYAIVSEDFNKDCYVELAAANYGMDNFVIFFGNKNYTFSNQIAISTAHGSRPHSITVGFFTNDDNPDIAVPNYGSNEIVSIGAGDSNHDNRPDLIVTNNGTNNTGLFLGSGNSTFDIIMVTNGTATIDILLGSFEGFINLTRFSIGSGPQSVAVGDFNNDTRLDIIVTNHGSDYVSVLLGYGDGSFVNQSRFSAGSYAKSVAVGDFNNDTRLDIVVVNLGTNDVSVLLASINYIGFLKQSTLTTGNGSRPRSLVIDDFNHGSQMDLAVANSGFQNIAVFLGYDNYSFVNPTILATGSEPMSIASGDFNDDTRFDVVVANYASRSVSIFLGYGNDSFTNQTIYSTGSGSYPYFVAVGDFNNDISLDIIIVIQYTNNVGILLGYPRESFRD</sequence>
<feature type="compositionally biased region" description="Basic and acidic residues" evidence="2">
    <location>
        <begin position="363"/>
        <end position="373"/>
    </location>
</feature>
<name>A0A819PVZ7_9BILA</name>
<evidence type="ECO:0000313" key="3">
    <source>
        <dbReference type="EMBL" id="CAF4017229.1"/>
    </source>
</evidence>
<comment type="caution">
    <text evidence="3">The sequence shown here is derived from an EMBL/GenBank/DDBJ whole genome shotgun (WGS) entry which is preliminary data.</text>
</comment>
<dbReference type="PANTHER" id="PTHR46580">
    <property type="entry name" value="SENSOR KINASE-RELATED"/>
    <property type="match status" value="1"/>
</dbReference>
<protein>
    <submittedName>
        <fullName evidence="3">Uncharacterized protein</fullName>
    </submittedName>
</protein>
<reference evidence="3" key="1">
    <citation type="submission" date="2021-02" db="EMBL/GenBank/DDBJ databases">
        <authorList>
            <person name="Nowell W R."/>
        </authorList>
    </citation>
    <scope>NUCLEOTIDE SEQUENCE</scope>
</reference>
<keyword evidence="1" id="KW-0732">Signal</keyword>
<keyword evidence="4" id="KW-1185">Reference proteome</keyword>
<dbReference type="Proteomes" id="UP000663866">
    <property type="component" value="Unassembled WGS sequence"/>
</dbReference>
<dbReference type="InterPro" id="IPR013517">
    <property type="entry name" value="FG-GAP"/>
</dbReference>
<dbReference type="SUPFAM" id="SSF69318">
    <property type="entry name" value="Integrin alpha N-terminal domain"/>
    <property type="match status" value="2"/>
</dbReference>
<dbReference type="Gene3D" id="2.30.30.100">
    <property type="match status" value="2"/>
</dbReference>
<organism evidence="3 4">
    <name type="scientific">Rotaria magnacalcarata</name>
    <dbReference type="NCBI Taxonomy" id="392030"/>
    <lineage>
        <taxon>Eukaryota</taxon>
        <taxon>Metazoa</taxon>
        <taxon>Spiralia</taxon>
        <taxon>Gnathifera</taxon>
        <taxon>Rotifera</taxon>
        <taxon>Eurotatoria</taxon>
        <taxon>Bdelloidea</taxon>
        <taxon>Philodinida</taxon>
        <taxon>Philodinidae</taxon>
        <taxon>Rotaria</taxon>
    </lineage>
</organism>